<feature type="compositionally biased region" description="Basic and acidic residues" evidence="4">
    <location>
        <begin position="754"/>
        <end position="765"/>
    </location>
</feature>
<feature type="domain" description="GAR" evidence="5">
    <location>
        <begin position="776"/>
        <end position="849"/>
    </location>
</feature>
<dbReference type="InterPro" id="IPR036534">
    <property type="entry name" value="GAR_dom_sf"/>
</dbReference>
<comment type="subcellular location">
    <subcellularLocation>
        <location evidence="1">Cytoplasm</location>
        <location evidence="1">Cytoskeleton</location>
    </subcellularLocation>
</comment>
<feature type="compositionally biased region" description="Polar residues" evidence="4">
    <location>
        <begin position="455"/>
        <end position="464"/>
    </location>
</feature>
<dbReference type="InParanoid" id="C4JR74"/>
<dbReference type="Proteomes" id="UP000002058">
    <property type="component" value="Unassembled WGS sequence"/>
</dbReference>
<feature type="region of interest" description="Disordered" evidence="4">
    <location>
        <begin position="1"/>
        <end position="37"/>
    </location>
</feature>
<dbReference type="OMA" id="ATWAFEA"/>
<keyword evidence="7" id="KW-1185">Reference proteome</keyword>
<feature type="compositionally biased region" description="Basic and acidic residues" evidence="4">
    <location>
        <begin position="467"/>
        <end position="489"/>
    </location>
</feature>
<evidence type="ECO:0000256" key="2">
    <source>
        <dbReference type="ARBA" id="ARBA00022490"/>
    </source>
</evidence>
<sequence>MADNPFKPLTRALRLAPSTPRSRSQSPKRTRSPQRRSQFLALELDPLLSNLSPQSTLKALSAADAVPSNRSTPSDALTKSIANVSTVERAFGIRAALTAQKLREWYTEVLSWSWPSRREAGLGKGFTPPIPPTADLAAAEIHDIYFGSLPAKIVEQYENRSDEIRDAMDALDVEMLKEHVLNVHIPSRSRPISSHSTASIEMKPLSYVQLSDFTAVITATILQALPILSRLNSLLATWEVRFIVLRQIPELLQGLKLARLDIDAALARLSSGLLPDSDDRLFSEESFTAARQILEQKVLTVGRQMDRILDELEGRSDSLPENWIDDMEAMESDFATWSSEAQKKAMENDWKRSLQTRGSARMSEMLPKRQPDASNMPPKVPNPQTTPIQASKQGVSHNTTALIDNPPAALTLTIRTSTTDMKTLVSAKTETQEYGLTSQNAISDSKASPCADPGNTLQLNASDNPESDPKPSKKERLERGSQVCDDLHPKAIIPQPRIQRTCDTSFAKDPTLSNLADPPKVAKAVLEQDDGPSQSTKEPTAGSKDTERGSQIIRRSKSLPLEQYVNRQALSEAKNNDSCTPIVPLPSNQTTHDFGTQPVLKRELNAPLNRPLLLKSSYAGHISPSKNAQNIDENHRSKSLHKFSPPSPNSEVYSSSPPDSSSSTQDMSTSPSPSPTIPLNSIHPITPSNSGSALPPSTAIKVTSRAPYITPDKSPEDHLEEKISSILTTIPARIRLSSTPIDGPNEPNPGSRLQIERCPDRRESPPRVSTRPTTPTPTLTLTPAYKRPKRRAPQEDNPVRLYHLHRGGKQPPLKLFVRTVGGEGERVMVRVGGGWADLAEYLKEYVMHHGRRRMSESKLEVQEIPHTSPTHRSSPHRSSPHRSPARTINNGRTTPISRPNSPFDIRPPSPLAVRKTRLSNANTVARPTLTAANIEKVSQASDPGSLLFPNRRLSISSTTSMFSQSIPLGLAGPTPKSRNVSMSPESEAWVEDVMGQARKSSATLRSKLSTGSLRGYRPSHIAETTSHLKARTDVNSRRVSDFAGGSTNKRVFLKGLGKGRA</sequence>
<feature type="region of interest" description="Disordered" evidence="4">
    <location>
        <begin position="853"/>
        <end position="910"/>
    </location>
</feature>
<feature type="region of interest" description="Disordered" evidence="4">
    <location>
        <begin position="572"/>
        <end position="594"/>
    </location>
</feature>
<evidence type="ECO:0000313" key="6">
    <source>
        <dbReference type="EMBL" id="EEP78710.1"/>
    </source>
</evidence>
<dbReference type="HOGENOM" id="CLU_004583_0_0_1"/>
<feature type="region of interest" description="Disordered" evidence="4">
    <location>
        <begin position="436"/>
        <end position="501"/>
    </location>
</feature>
<dbReference type="KEGG" id="ure:UREG_03556"/>
<dbReference type="SUPFAM" id="SSF143575">
    <property type="entry name" value="GAS2 domain-like"/>
    <property type="match status" value="1"/>
</dbReference>
<feature type="region of interest" description="Disordered" evidence="4">
    <location>
        <begin position="367"/>
        <end position="390"/>
    </location>
</feature>
<proteinExistence type="predicted"/>
<evidence type="ECO:0000256" key="4">
    <source>
        <dbReference type="SAM" id="MobiDB-lite"/>
    </source>
</evidence>
<gene>
    <name evidence="6" type="ORF">UREG_03556</name>
</gene>
<dbReference type="Pfam" id="PF02187">
    <property type="entry name" value="GAS2"/>
    <property type="match status" value="1"/>
</dbReference>
<dbReference type="GO" id="GO:0008017">
    <property type="term" value="F:microtubule binding"/>
    <property type="evidence" value="ECO:0007669"/>
    <property type="project" value="InterPro"/>
</dbReference>
<dbReference type="eggNOG" id="ENOG502S51C">
    <property type="taxonomic scope" value="Eukaryota"/>
</dbReference>
<dbReference type="PROSITE" id="PS51460">
    <property type="entry name" value="GAR"/>
    <property type="match status" value="1"/>
</dbReference>
<feature type="compositionally biased region" description="Polar residues" evidence="4">
    <location>
        <begin position="436"/>
        <end position="446"/>
    </location>
</feature>
<reference evidence="7" key="1">
    <citation type="journal article" date="2009" name="Genome Res.">
        <title>Comparative genomic analyses of the human fungal pathogens Coccidioides and their relatives.</title>
        <authorList>
            <person name="Sharpton T.J."/>
            <person name="Stajich J.E."/>
            <person name="Rounsley S.D."/>
            <person name="Gardner M.J."/>
            <person name="Wortman J.R."/>
            <person name="Jordar V.S."/>
            <person name="Maiti R."/>
            <person name="Kodira C.D."/>
            <person name="Neafsey D.E."/>
            <person name="Zeng Q."/>
            <person name="Hung C.-Y."/>
            <person name="McMahan C."/>
            <person name="Muszewska A."/>
            <person name="Grynberg M."/>
            <person name="Mandel M.A."/>
            <person name="Kellner E.M."/>
            <person name="Barker B.M."/>
            <person name="Galgiani J.N."/>
            <person name="Orbach M.J."/>
            <person name="Kirkland T.N."/>
            <person name="Cole G.T."/>
            <person name="Henn M.R."/>
            <person name="Birren B.W."/>
            <person name="Taylor J.W."/>
        </authorList>
    </citation>
    <scope>NUCLEOTIDE SEQUENCE [LARGE SCALE GENOMIC DNA]</scope>
    <source>
        <strain evidence="7">UAMH 1704</strain>
    </source>
</reference>
<feature type="compositionally biased region" description="Low complexity" evidence="4">
    <location>
        <begin position="654"/>
        <end position="671"/>
    </location>
</feature>
<feature type="compositionally biased region" description="Basic and acidic residues" evidence="4">
    <location>
        <begin position="853"/>
        <end position="863"/>
    </location>
</feature>
<dbReference type="AlphaFoldDB" id="C4JR74"/>
<dbReference type="VEuPathDB" id="FungiDB:UREG_03556"/>
<name>C4JR74_UNCRE</name>
<feature type="compositionally biased region" description="Basic residues" evidence="4">
    <location>
        <begin position="873"/>
        <end position="884"/>
    </location>
</feature>
<evidence type="ECO:0000313" key="7">
    <source>
        <dbReference type="Proteomes" id="UP000002058"/>
    </source>
</evidence>
<dbReference type="GeneID" id="8437458"/>
<dbReference type="InterPro" id="IPR003108">
    <property type="entry name" value="GAR_dom"/>
</dbReference>
<dbReference type="RefSeq" id="XP_002544039.1">
    <property type="nucleotide sequence ID" value="XM_002543993.1"/>
</dbReference>
<feature type="region of interest" description="Disordered" evidence="4">
    <location>
        <begin position="737"/>
        <end position="797"/>
    </location>
</feature>
<evidence type="ECO:0000256" key="3">
    <source>
        <dbReference type="ARBA" id="ARBA00023212"/>
    </source>
</evidence>
<feature type="region of interest" description="Disordered" evidence="4">
    <location>
        <begin position="620"/>
        <end position="698"/>
    </location>
</feature>
<dbReference type="GO" id="GO:0005856">
    <property type="term" value="C:cytoskeleton"/>
    <property type="evidence" value="ECO:0007669"/>
    <property type="project" value="UniProtKB-SubCell"/>
</dbReference>
<dbReference type="STRING" id="336963.C4JR74"/>
<protein>
    <recommendedName>
        <fullName evidence="5">GAR domain-containing protein</fullName>
    </recommendedName>
</protein>
<feature type="region of interest" description="Disordered" evidence="4">
    <location>
        <begin position="526"/>
        <end position="560"/>
    </location>
</feature>
<evidence type="ECO:0000256" key="1">
    <source>
        <dbReference type="ARBA" id="ARBA00004245"/>
    </source>
</evidence>
<keyword evidence="2" id="KW-0963">Cytoplasm</keyword>
<keyword evidence="3" id="KW-0206">Cytoskeleton</keyword>
<accession>C4JR74</accession>
<organism evidence="6 7">
    <name type="scientific">Uncinocarpus reesii (strain UAMH 1704)</name>
    <dbReference type="NCBI Taxonomy" id="336963"/>
    <lineage>
        <taxon>Eukaryota</taxon>
        <taxon>Fungi</taxon>
        <taxon>Dikarya</taxon>
        <taxon>Ascomycota</taxon>
        <taxon>Pezizomycotina</taxon>
        <taxon>Eurotiomycetes</taxon>
        <taxon>Eurotiomycetidae</taxon>
        <taxon>Onygenales</taxon>
        <taxon>Onygenaceae</taxon>
        <taxon>Uncinocarpus</taxon>
    </lineage>
</organism>
<dbReference type="OrthoDB" id="5409589at2759"/>
<dbReference type="EMBL" id="CH476616">
    <property type="protein sequence ID" value="EEP78710.1"/>
    <property type="molecule type" value="Genomic_DNA"/>
</dbReference>
<feature type="compositionally biased region" description="Low complexity" evidence="4">
    <location>
        <begin position="766"/>
        <end position="783"/>
    </location>
</feature>
<evidence type="ECO:0000259" key="5">
    <source>
        <dbReference type="PROSITE" id="PS51460"/>
    </source>
</evidence>
<dbReference type="Gene3D" id="3.30.920.20">
    <property type="entry name" value="Gas2-like domain"/>
    <property type="match status" value="1"/>
</dbReference>
<feature type="compositionally biased region" description="Polar residues" evidence="4">
    <location>
        <begin position="888"/>
        <end position="900"/>
    </location>
</feature>